<dbReference type="KEGG" id="mcee:MCEL_41530"/>
<reference evidence="1 2" key="1">
    <citation type="journal article" date="2019" name="Emerg. Microbes Infect.">
        <title>Comprehensive subspecies identification of 175 nontuberculous mycobacteria species based on 7547 genomic profiles.</title>
        <authorList>
            <person name="Matsumoto Y."/>
            <person name="Kinjo T."/>
            <person name="Motooka D."/>
            <person name="Nabeya D."/>
            <person name="Jung N."/>
            <person name="Uechi K."/>
            <person name="Horii T."/>
            <person name="Iida T."/>
            <person name="Fujita J."/>
            <person name="Nakamura S."/>
        </authorList>
    </citation>
    <scope>NUCLEOTIDE SEQUENCE [LARGE SCALE GENOMIC DNA]</scope>
    <source>
        <strain evidence="1 2">JCM 18439</strain>
    </source>
</reference>
<dbReference type="InterPro" id="IPR010753">
    <property type="entry name" value="DUF1330"/>
</dbReference>
<dbReference type="OrthoDB" id="516779at2"/>
<sequence>MRSKSTPYSYFWPRTVIYVTIYALNLFDIADRDEYLVYSKRSPQEVAKHGGRVVALGQFREAVVGDIEPRKVLILVEWDSKEAFDSYRDDPDLADLHPHREDGSSAYIWHLFDRLDDLRPLLKP</sequence>
<dbReference type="Pfam" id="PF07045">
    <property type="entry name" value="DUF1330"/>
    <property type="match status" value="1"/>
</dbReference>
<evidence type="ECO:0000313" key="2">
    <source>
        <dbReference type="Proteomes" id="UP000466431"/>
    </source>
</evidence>
<gene>
    <name evidence="1" type="ORF">MCEL_41530</name>
</gene>
<proteinExistence type="predicted"/>
<dbReference type="STRING" id="1249101.BST21_11635"/>
<evidence type="ECO:0000313" key="1">
    <source>
        <dbReference type="EMBL" id="BBY45858.1"/>
    </source>
</evidence>
<dbReference type="Proteomes" id="UP000466431">
    <property type="component" value="Chromosome"/>
</dbReference>
<dbReference type="EMBL" id="AP022591">
    <property type="protein sequence ID" value="BBY45858.1"/>
    <property type="molecule type" value="Genomic_DNA"/>
</dbReference>
<dbReference type="AlphaFoldDB" id="A0A1X0BUT5"/>
<accession>A0A1X0BUT5</accession>
<protein>
    <submittedName>
        <fullName evidence="1">Uncharacterized protein</fullName>
    </submittedName>
</protein>
<name>A0A1X0BUT5_MYCCF</name>
<dbReference type="SUPFAM" id="SSF54909">
    <property type="entry name" value="Dimeric alpha+beta barrel"/>
    <property type="match status" value="1"/>
</dbReference>
<organism evidence="1 2">
    <name type="scientific">Mycolicibacterium celeriflavum</name>
    <name type="common">Mycobacterium celeriflavum</name>
    <dbReference type="NCBI Taxonomy" id="1249101"/>
    <lineage>
        <taxon>Bacteria</taxon>
        <taxon>Bacillati</taxon>
        <taxon>Actinomycetota</taxon>
        <taxon>Actinomycetes</taxon>
        <taxon>Mycobacteriales</taxon>
        <taxon>Mycobacteriaceae</taxon>
        <taxon>Mycolicibacterium</taxon>
    </lineage>
</organism>
<keyword evidence="2" id="KW-1185">Reference proteome</keyword>
<dbReference type="Gene3D" id="3.30.70.100">
    <property type="match status" value="1"/>
</dbReference>
<dbReference type="InterPro" id="IPR011008">
    <property type="entry name" value="Dimeric_a/b-barrel"/>
</dbReference>